<evidence type="ECO:0000256" key="3">
    <source>
        <dbReference type="ARBA" id="ARBA00022679"/>
    </source>
</evidence>
<evidence type="ECO:0000256" key="5">
    <source>
        <dbReference type="ARBA" id="ARBA00022984"/>
    </source>
</evidence>
<dbReference type="Gene3D" id="2.40.440.10">
    <property type="entry name" value="L,D-transpeptidase catalytic domain-like"/>
    <property type="match status" value="1"/>
</dbReference>
<dbReference type="GO" id="GO:0004180">
    <property type="term" value="F:carboxypeptidase activity"/>
    <property type="evidence" value="ECO:0007669"/>
    <property type="project" value="UniProtKB-ARBA"/>
</dbReference>
<dbReference type="GO" id="GO:0071555">
    <property type="term" value="P:cell wall organization"/>
    <property type="evidence" value="ECO:0007669"/>
    <property type="project" value="UniProtKB-UniRule"/>
</dbReference>
<feature type="active site" description="Proton donor/acceptor" evidence="7">
    <location>
        <position position="120"/>
    </location>
</feature>
<dbReference type="InterPro" id="IPR005490">
    <property type="entry name" value="LD_TPept_cat_dom"/>
</dbReference>
<comment type="similarity">
    <text evidence="2">Belongs to the YkuD family.</text>
</comment>
<evidence type="ECO:0000259" key="8">
    <source>
        <dbReference type="PROSITE" id="PS52029"/>
    </source>
</evidence>
<dbReference type="PROSITE" id="PS52029">
    <property type="entry name" value="LD_TPASE"/>
    <property type="match status" value="1"/>
</dbReference>
<keyword evidence="10" id="KW-1185">Reference proteome</keyword>
<evidence type="ECO:0000256" key="1">
    <source>
        <dbReference type="ARBA" id="ARBA00004752"/>
    </source>
</evidence>
<evidence type="ECO:0000256" key="7">
    <source>
        <dbReference type="PROSITE-ProRule" id="PRU01373"/>
    </source>
</evidence>
<dbReference type="Pfam" id="PF03734">
    <property type="entry name" value="YkuD"/>
    <property type="match status" value="1"/>
</dbReference>
<keyword evidence="3" id="KW-0808">Transferase</keyword>
<reference evidence="9 10" key="1">
    <citation type="journal article" date="2011" name="Syst. Appl. Microbiol.">
        <title>Defluviimonas denitrificans gen. nov., sp. nov., and Pararhodobacter aggregans gen. nov., sp. nov., non-phototrophic Rhodobacteraceae from the biofilter of a marine aquaculture.</title>
        <authorList>
            <person name="Foesel B.U."/>
            <person name="Drake H.L."/>
            <person name="Schramm A."/>
        </authorList>
    </citation>
    <scope>NUCLEOTIDE SEQUENCE [LARGE SCALE GENOMIC DNA]</scope>
    <source>
        <strain evidence="9 10">D1-19</strain>
    </source>
</reference>
<accession>A0A2T7UU39</accession>
<evidence type="ECO:0000256" key="2">
    <source>
        <dbReference type="ARBA" id="ARBA00005992"/>
    </source>
</evidence>
<proteinExistence type="inferred from homology"/>
<feature type="active site" description="Nucleophile" evidence="7">
    <location>
        <position position="140"/>
    </location>
</feature>
<dbReference type="OrthoDB" id="9809748at2"/>
<organism evidence="9 10">
    <name type="scientific">Pararhodobacter aggregans</name>
    <dbReference type="NCBI Taxonomy" id="404875"/>
    <lineage>
        <taxon>Bacteria</taxon>
        <taxon>Pseudomonadati</taxon>
        <taxon>Pseudomonadota</taxon>
        <taxon>Alphaproteobacteria</taxon>
        <taxon>Rhodobacterales</taxon>
        <taxon>Paracoccaceae</taxon>
        <taxon>Pararhodobacter</taxon>
    </lineage>
</organism>
<evidence type="ECO:0000313" key="10">
    <source>
        <dbReference type="Proteomes" id="UP000244810"/>
    </source>
</evidence>
<dbReference type="GO" id="GO:0008360">
    <property type="term" value="P:regulation of cell shape"/>
    <property type="evidence" value="ECO:0007669"/>
    <property type="project" value="UniProtKB-UniRule"/>
</dbReference>
<dbReference type="SUPFAM" id="SSF141523">
    <property type="entry name" value="L,D-transpeptidase catalytic domain-like"/>
    <property type="match status" value="1"/>
</dbReference>
<dbReference type="EMBL" id="QDDR01000003">
    <property type="protein sequence ID" value="PVE48182.1"/>
    <property type="molecule type" value="Genomic_DNA"/>
</dbReference>
<dbReference type="GO" id="GO:0016740">
    <property type="term" value="F:transferase activity"/>
    <property type="evidence" value="ECO:0007669"/>
    <property type="project" value="UniProtKB-KW"/>
</dbReference>
<protein>
    <recommendedName>
        <fullName evidence="8">L,D-TPase catalytic domain-containing protein</fullName>
    </recommendedName>
</protein>
<keyword evidence="5 7" id="KW-0573">Peptidoglycan synthesis</keyword>
<dbReference type="AlphaFoldDB" id="A0A2T7UU39"/>
<sequence>MIPRRTFLLLALAACARGPQFRDYDGPEVTEVRVLKSERRMELWSGATRLRTYDIALGANPLGHKQQQGDSRTPEGEYRIDRRNPASAFHLSLGIDYPNAADVARAQAAGVDPGGDIFIHGTGTRSRFSRYRRGDWTDGCIAVTNRQIEEIYAMVRDGTRIVLTA</sequence>
<comment type="caution">
    <text evidence="9">The sequence shown here is derived from an EMBL/GenBank/DDBJ whole genome shotgun (WGS) entry which is preliminary data.</text>
</comment>
<keyword evidence="4 7" id="KW-0133">Cell shape</keyword>
<dbReference type="RefSeq" id="WP_107751555.1">
    <property type="nucleotide sequence ID" value="NZ_QBKF01000004.1"/>
</dbReference>
<keyword evidence="6 7" id="KW-0961">Cell wall biogenesis/degradation</keyword>
<comment type="pathway">
    <text evidence="1 7">Cell wall biogenesis; peptidoglycan biosynthesis.</text>
</comment>
<evidence type="ECO:0000313" key="9">
    <source>
        <dbReference type="EMBL" id="PVE48182.1"/>
    </source>
</evidence>
<name>A0A2T7UU39_9RHOB</name>
<feature type="domain" description="L,D-TPase catalytic" evidence="8">
    <location>
        <begin position="30"/>
        <end position="164"/>
    </location>
</feature>
<dbReference type="PANTHER" id="PTHR36699">
    <property type="entry name" value="LD-TRANSPEPTIDASE"/>
    <property type="match status" value="1"/>
</dbReference>
<dbReference type="Proteomes" id="UP000244810">
    <property type="component" value="Unassembled WGS sequence"/>
</dbReference>
<dbReference type="CDD" id="cd16913">
    <property type="entry name" value="YkuD_like"/>
    <property type="match status" value="1"/>
</dbReference>
<dbReference type="GO" id="GO:0009252">
    <property type="term" value="P:peptidoglycan biosynthetic process"/>
    <property type="evidence" value="ECO:0007669"/>
    <property type="project" value="UniProtKB-UniPathway"/>
</dbReference>
<gene>
    <name evidence="9" type="ORF">DDE23_08615</name>
</gene>
<dbReference type="PANTHER" id="PTHR36699:SF1">
    <property type="entry name" value="L,D-TRANSPEPTIDASE YAFK-RELATED"/>
    <property type="match status" value="1"/>
</dbReference>
<evidence type="ECO:0000256" key="4">
    <source>
        <dbReference type="ARBA" id="ARBA00022960"/>
    </source>
</evidence>
<dbReference type="UniPathway" id="UPA00219"/>
<evidence type="ECO:0000256" key="6">
    <source>
        <dbReference type="ARBA" id="ARBA00023316"/>
    </source>
</evidence>
<dbReference type="InterPro" id="IPR038063">
    <property type="entry name" value="Transpep_catalytic_dom"/>
</dbReference>